<evidence type="ECO:0000313" key="2">
    <source>
        <dbReference type="EMBL" id="HIU27935.1"/>
    </source>
</evidence>
<dbReference type="Pfam" id="PF05175">
    <property type="entry name" value="MTS"/>
    <property type="match status" value="1"/>
</dbReference>
<gene>
    <name evidence="2" type="ORF">IAD16_06120</name>
</gene>
<dbReference type="InterPro" id="IPR002052">
    <property type="entry name" value="DNA_methylase_N6_adenine_CS"/>
</dbReference>
<sequence>MMGRTDIPAGERIDDIGFGGLKLIQKPDEFCYGIDSVLLADFAAVNHGSADGPAADLGTGSGVVSLILSHKMKNTDIIAVEFQKRSADRARRTIALNGLEDRISVIDGDVKDVSLWGSGYKGLFSMVVSNPPYFPKGSALVNPNDAKGAARHETTAGLREFMACAAYLLRPKGDFFLVHKPSRLVDIYCLGREAGLEPKQLCFVSPKAGMTPNILLAHLTAGGGKELKVLPPMAVYDGQGNYTEEILRAYERYFI</sequence>
<dbReference type="GO" id="GO:0008757">
    <property type="term" value="F:S-adenosylmethionine-dependent methyltransferase activity"/>
    <property type="evidence" value="ECO:0007669"/>
    <property type="project" value="UniProtKB-ARBA"/>
</dbReference>
<dbReference type="InterPro" id="IPR050210">
    <property type="entry name" value="tRNA_Adenine-N(6)_MTase"/>
</dbReference>
<dbReference type="EMBL" id="DVMO01000090">
    <property type="protein sequence ID" value="HIU27935.1"/>
    <property type="molecule type" value="Genomic_DNA"/>
</dbReference>
<dbReference type="InterPro" id="IPR029063">
    <property type="entry name" value="SAM-dependent_MTases_sf"/>
</dbReference>
<name>A0A9D1L8D9_9FIRM</name>
<dbReference type="GO" id="GO:0008170">
    <property type="term" value="F:N-methyltransferase activity"/>
    <property type="evidence" value="ECO:0007669"/>
    <property type="project" value="UniProtKB-ARBA"/>
</dbReference>
<evidence type="ECO:0000313" key="3">
    <source>
        <dbReference type="Proteomes" id="UP000824091"/>
    </source>
</evidence>
<comment type="caution">
    <text evidence="2">The sequence shown here is derived from an EMBL/GenBank/DDBJ whole genome shotgun (WGS) entry which is preliminary data.</text>
</comment>
<dbReference type="PROSITE" id="PS00092">
    <property type="entry name" value="N6_MTASE"/>
    <property type="match status" value="1"/>
</dbReference>
<reference evidence="2" key="2">
    <citation type="journal article" date="2021" name="PeerJ">
        <title>Extensive microbial diversity within the chicken gut microbiome revealed by metagenomics and culture.</title>
        <authorList>
            <person name="Gilroy R."/>
            <person name="Ravi A."/>
            <person name="Getino M."/>
            <person name="Pursley I."/>
            <person name="Horton D.L."/>
            <person name="Alikhan N.F."/>
            <person name="Baker D."/>
            <person name="Gharbi K."/>
            <person name="Hall N."/>
            <person name="Watson M."/>
            <person name="Adriaenssens E.M."/>
            <person name="Foster-Nyarko E."/>
            <person name="Jarju S."/>
            <person name="Secka A."/>
            <person name="Antonio M."/>
            <person name="Oren A."/>
            <person name="Chaudhuri R.R."/>
            <person name="La Ragione R."/>
            <person name="Hildebrand F."/>
            <person name="Pallen M.J."/>
        </authorList>
    </citation>
    <scope>NUCLEOTIDE SEQUENCE</scope>
    <source>
        <strain evidence="2">11300</strain>
    </source>
</reference>
<dbReference type="GO" id="GO:0032259">
    <property type="term" value="P:methylation"/>
    <property type="evidence" value="ECO:0007669"/>
    <property type="project" value="InterPro"/>
</dbReference>
<organism evidence="2 3">
    <name type="scientific">Candidatus Fimisoma avicola</name>
    <dbReference type="NCBI Taxonomy" id="2840826"/>
    <lineage>
        <taxon>Bacteria</taxon>
        <taxon>Bacillati</taxon>
        <taxon>Bacillota</taxon>
        <taxon>Clostridia</taxon>
        <taxon>Eubacteriales</taxon>
        <taxon>Candidatus Fimisoma</taxon>
    </lineage>
</organism>
<accession>A0A9D1L8D9</accession>
<evidence type="ECO:0000259" key="1">
    <source>
        <dbReference type="Pfam" id="PF05175"/>
    </source>
</evidence>
<proteinExistence type="predicted"/>
<protein>
    <submittedName>
        <fullName evidence="2">tRNA1(Val) (Adenine(37)-N6)-methyltransferase</fullName>
    </submittedName>
</protein>
<dbReference type="CDD" id="cd02440">
    <property type="entry name" value="AdoMet_MTases"/>
    <property type="match status" value="1"/>
</dbReference>
<dbReference type="SUPFAM" id="SSF53335">
    <property type="entry name" value="S-adenosyl-L-methionine-dependent methyltransferases"/>
    <property type="match status" value="1"/>
</dbReference>
<feature type="domain" description="Methyltransferase small" evidence="1">
    <location>
        <begin position="46"/>
        <end position="179"/>
    </location>
</feature>
<dbReference type="AlphaFoldDB" id="A0A9D1L8D9"/>
<dbReference type="PANTHER" id="PTHR47739">
    <property type="entry name" value="TRNA1(VAL) (ADENINE(37)-N6)-METHYLTRANSFERASE"/>
    <property type="match status" value="1"/>
</dbReference>
<dbReference type="GO" id="GO:0003676">
    <property type="term" value="F:nucleic acid binding"/>
    <property type="evidence" value="ECO:0007669"/>
    <property type="project" value="InterPro"/>
</dbReference>
<dbReference type="PANTHER" id="PTHR47739:SF1">
    <property type="entry name" value="TRNA1(VAL) (ADENINE(37)-N6)-METHYLTRANSFERASE"/>
    <property type="match status" value="1"/>
</dbReference>
<dbReference type="InterPro" id="IPR007848">
    <property type="entry name" value="Small_mtfrase_dom"/>
</dbReference>
<dbReference type="Proteomes" id="UP000824091">
    <property type="component" value="Unassembled WGS sequence"/>
</dbReference>
<dbReference type="Gene3D" id="3.40.50.150">
    <property type="entry name" value="Vaccinia Virus protein VP39"/>
    <property type="match status" value="1"/>
</dbReference>
<reference evidence="2" key="1">
    <citation type="submission" date="2020-10" db="EMBL/GenBank/DDBJ databases">
        <authorList>
            <person name="Gilroy R."/>
        </authorList>
    </citation>
    <scope>NUCLEOTIDE SEQUENCE</scope>
    <source>
        <strain evidence="2">11300</strain>
    </source>
</reference>